<evidence type="ECO:0000313" key="5">
    <source>
        <dbReference type="WBParaSite" id="ASIM_0000757901-mRNA-1"/>
    </source>
</evidence>
<proteinExistence type="predicted"/>
<dbReference type="InterPro" id="IPR004007">
    <property type="entry name" value="DhaL_dom"/>
</dbReference>
<keyword evidence="4" id="KW-1185">Reference proteome</keyword>
<dbReference type="InterPro" id="IPR036117">
    <property type="entry name" value="DhaL_dom_sf"/>
</dbReference>
<evidence type="ECO:0000259" key="2">
    <source>
        <dbReference type="Pfam" id="PF02734"/>
    </source>
</evidence>
<dbReference type="SUPFAM" id="SSF101473">
    <property type="entry name" value="DhaL-like"/>
    <property type="match status" value="1"/>
</dbReference>
<feature type="transmembrane region" description="Helical" evidence="1">
    <location>
        <begin position="66"/>
        <end position="87"/>
    </location>
</feature>
<dbReference type="GO" id="GO:0004371">
    <property type="term" value="F:glycerone kinase activity"/>
    <property type="evidence" value="ECO:0007669"/>
    <property type="project" value="InterPro"/>
</dbReference>
<evidence type="ECO:0000256" key="1">
    <source>
        <dbReference type="SAM" id="Phobius"/>
    </source>
</evidence>
<organism evidence="5">
    <name type="scientific">Anisakis simplex</name>
    <name type="common">Herring worm</name>
    <dbReference type="NCBI Taxonomy" id="6269"/>
    <lineage>
        <taxon>Eukaryota</taxon>
        <taxon>Metazoa</taxon>
        <taxon>Ecdysozoa</taxon>
        <taxon>Nematoda</taxon>
        <taxon>Chromadorea</taxon>
        <taxon>Rhabditida</taxon>
        <taxon>Spirurina</taxon>
        <taxon>Ascaridomorpha</taxon>
        <taxon>Ascaridoidea</taxon>
        <taxon>Anisakidae</taxon>
        <taxon>Anisakis</taxon>
        <taxon>Anisakis simplex complex</taxon>
    </lineage>
</organism>
<keyword evidence="1" id="KW-0472">Membrane</keyword>
<accession>A0A0M3JIW3</accession>
<keyword evidence="1" id="KW-0812">Transmembrane</keyword>
<dbReference type="AlphaFoldDB" id="A0A0M3JIW3"/>
<dbReference type="WBParaSite" id="ASIM_0000757901-mRNA-1">
    <property type="protein sequence ID" value="ASIM_0000757901-mRNA-1"/>
    <property type="gene ID" value="ASIM_0000757901"/>
</dbReference>
<reference evidence="3 4" key="2">
    <citation type="submission" date="2018-11" db="EMBL/GenBank/DDBJ databases">
        <authorList>
            <consortium name="Pathogen Informatics"/>
        </authorList>
    </citation>
    <scope>NUCLEOTIDE SEQUENCE [LARGE SCALE GENOMIC DNA]</scope>
</reference>
<dbReference type="EMBL" id="UYRR01017618">
    <property type="protein sequence ID" value="VDK28998.1"/>
    <property type="molecule type" value="Genomic_DNA"/>
</dbReference>
<dbReference type="Proteomes" id="UP000267096">
    <property type="component" value="Unassembled WGS sequence"/>
</dbReference>
<evidence type="ECO:0000313" key="4">
    <source>
        <dbReference type="Proteomes" id="UP000267096"/>
    </source>
</evidence>
<dbReference type="GO" id="GO:0006071">
    <property type="term" value="P:glycerol metabolic process"/>
    <property type="evidence" value="ECO:0007669"/>
    <property type="project" value="InterPro"/>
</dbReference>
<evidence type="ECO:0000313" key="3">
    <source>
        <dbReference type="EMBL" id="VDK28998.1"/>
    </source>
</evidence>
<reference evidence="5" key="1">
    <citation type="submission" date="2017-02" db="UniProtKB">
        <authorList>
            <consortium name="WormBaseParasite"/>
        </authorList>
    </citation>
    <scope>IDENTIFICATION</scope>
</reference>
<dbReference type="Pfam" id="PF02734">
    <property type="entry name" value="Dak2"/>
    <property type="match status" value="1"/>
</dbReference>
<gene>
    <name evidence="3" type="ORF">ASIM_LOCUS7350</name>
</gene>
<keyword evidence="1" id="KW-1133">Transmembrane helix</keyword>
<name>A0A0M3JIW3_ANISI</name>
<feature type="domain" description="DhaL" evidence="2">
    <location>
        <begin position="5"/>
        <end position="66"/>
    </location>
</feature>
<protein>
    <submittedName>
        <fullName evidence="5">DhaL domain-containing protein</fullName>
    </submittedName>
</protein>
<dbReference type="OrthoDB" id="1724672at2759"/>
<dbReference type="Gene3D" id="1.25.40.340">
    <property type="match status" value="1"/>
</dbReference>
<sequence length="95" mass="10795">MFSAASQRFCISSDGDDWHSALRSGLQAIMRYGHAQPGYRSMVDPLHSAVHSVTSTTYEKAYWEKVVAVICVYYLKISLMSLAFYIAKFLLSYQE</sequence>